<proteinExistence type="predicted"/>
<dbReference type="EMBL" id="CP114014">
    <property type="protein sequence ID" value="XAY06699.1"/>
    <property type="molecule type" value="Genomic_DNA"/>
</dbReference>
<feature type="compositionally biased region" description="Acidic residues" evidence="1">
    <location>
        <begin position="13"/>
        <end position="30"/>
    </location>
</feature>
<organism evidence="2">
    <name type="scientific">Paraconexibacter sp. AEG42_29</name>
    <dbReference type="NCBI Taxonomy" id="2997339"/>
    <lineage>
        <taxon>Bacteria</taxon>
        <taxon>Bacillati</taxon>
        <taxon>Actinomycetota</taxon>
        <taxon>Thermoleophilia</taxon>
        <taxon>Solirubrobacterales</taxon>
        <taxon>Paraconexibacteraceae</taxon>
        <taxon>Paraconexibacter</taxon>
    </lineage>
</organism>
<evidence type="ECO:0000256" key="1">
    <source>
        <dbReference type="SAM" id="MobiDB-lite"/>
    </source>
</evidence>
<dbReference type="AlphaFoldDB" id="A0AAU7AYB3"/>
<feature type="region of interest" description="Disordered" evidence="1">
    <location>
        <begin position="1"/>
        <end position="53"/>
    </location>
</feature>
<accession>A0AAU7AYB3</accession>
<evidence type="ECO:0000313" key="2">
    <source>
        <dbReference type="EMBL" id="XAY06699.1"/>
    </source>
</evidence>
<sequence>MPDDDKQPPLDQPELENVETSPDPDVEPPADDQQGVSPSGAGEGTDPARDSAD</sequence>
<name>A0AAU7AYB3_9ACTN</name>
<reference evidence="2" key="1">
    <citation type="submission" date="2022-12" db="EMBL/GenBank/DDBJ databases">
        <title>Paraconexibacter alkalitolerans sp. nov. and Baekduia alba sp. nov., isolated from soil and emended description of the genera Paraconexibacter (Chun et al., 2020) and Baekduia (An et al., 2020).</title>
        <authorList>
            <person name="Vieira S."/>
            <person name="Huber K.J."/>
            <person name="Geppert A."/>
            <person name="Wolf J."/>
            <person name="Neumann-Schaal M."/>
            <person name="Muesken M."/>
            <person name="Overmann J."/>
        </authorList>
    </citation>
    <scope>NUCLEOTIDE SEQUENCE</scope>
    <source>
        <strain evidence="2">AEG42_29</strain>
    </source>
</reference>
<protein>
    <submittedName>
        <fullName evidence="2">Uncharacterized protein</fullName>
    </submittedName>
</protein>
<gene>
    <name evidence="2" type="ORF">DSM112329_03576</name>
</gene>
<dbReference type="KEGG" id="parq:DSM112329_03576"/>
<dbReference type="RefSeq" id="WP_354697918.1">
    <property type="nucleotide sequence ID" value="NZ_CP114014.1"/>
</dbReference>